<dbReference type="RefSeq" id="XP_051363279.1">
    <property type="nucleotide sequence ID" value="XM_051505240.1"/>
</dbReference>
<proteinExistence type="predicted"/>
<evidence type="ECO:0000259" key="3">
    <source>
        <dbReference type="Pfam" id="PF10159"/>
    </source>
</evidence>
<evidence type="ECO:0008006" key="7">
    <source>
        <dbReference type="Google" id="ProtNLM"/>
    </source>
</evidence>
<dbReference type="GeneID" id="75827799"/>
<dbReference type="Proteomes" id="UP001055219">
    <property type="component" value="Unassembled WGS sequence"/>
</dbReference>
<feature type="region of interest" description="Disordered" evidence="2">
    <location>
        <begin position="1751"/>
        <end position="1804"/>
    </location>
</feature>
<organism evidence="5 6">
    <name type="scientific">Emericellopsis cladophorae</name>
    <dbReference type="NCBI Taxonomy" id="2686198"/>
    <lineage>
        <taxon>Eukaryota</taxon>
        <taxon>Fungi</taxon>
        <taxon>Dikarya</taxon>
        <taxon>Ascomycota</taxon>
        <taxon>Pezizomycotina</taxon>
        <taxon>Sordariomycetes</taxon>
        <taxon>Hypocreomycetidae</taxon>
        <taxon>Hypocreales</taxon>
        <taxon>Bionectriaceae</taxon>
        <taxon>Emericellopsis</taxon>
    </lineage>
</organism>
<dbReference type="SUPFAM" id="SSF55874">
    <property type="entry name" value="ATPase domain of HSP90 chaperone/DNA topoisomerase II/histidine kinase"/>
    <property type="match status" value="1"/>
</dbReference>
<feature type="region of interest" description="Disordered" evidence="2">
    <location>
        <begin position="563"/>
        <end position="582"/>
    </location>
</feature>
<evidence type="ECO:0000313" key="6">
    <source>
        <dbReference type="Proteomes" id="UP001055219"/>
    </source>
</evidence>
<feature type="domain" description="Sacsin/Nov" evidence="4">
    <location>
        <begin position="286"/>
        <end position="410"/>
    </location>
</feature>
<name>A0A9P9Y3E7_9HYPO</name>
<feature type="domain" description="Multiple myeloma tumor-associated protein 2-like N-terminal" evidence="3">
    <location>
        <begin position="11"/>
        <end position="96"/>
    </location>
</feature>
<dbReference type="InterPro" id="IPR019315">
    <property type="entry name" value="MMTA2_N"/>
</dbReference>
<evidence type="ECO:0000256" key="1">
    <source>
        <dbReference type="SAM" id="Coils"/>
    </source>
</evidence>
<feature type="compositionally biased region" description="Basic and acidic residues" evidence="2">
    <location>
        <begin position="1790"/>
        <end position="1801"/>
    </location>
</feature>
<evidence type="ECO:0000256" key="2">
    <source>
        <dbReference type="SAM" id="MobiDB-lite"/>
    </source>
</evidence>
<gene>
    <name evidence="5" type="ORF">J7T54_001280</name>
</gene>
<feature type="coiled-coil region" evidence="1">
    <location>
        <begin position="1656"/>
        <end position="1684"/>
    </location>
</feature>
<feature type="compositionally biased region" description="Low complexity" evidence="2">
    <location>
        <begin position="1777"/>
        <end position="1787"/>
    </location>
</feature>
<dbReference type="InterPro" id="IPR036890">
    <property type="entry name" value="HATPase_C_sf"/>
</dbReference>
<dbReference type="EMBL" id="JAGIXG020000013">
    <property type="protein sequence ID" value="KAI6782423.1"/>
    <property type="molecule type" value="Genomic_DNA"/>
</dbReference>
<comment type="caution">
    <text evidence="5">The sequence shown here is derived from an EMBL/GenBank/DDBJ whole genome shotgun (WGS) entry which is preliminary data.</text>
</comment>
<dbReference type="NCBIfam" id="NF047352">
    <property type="entry name" value="P_loop_sacsin"/>
    <property type="match status" value="1"/>
</dbReference>
<sequence length="2129" mass="235009">MDLLNTVRKSGSRGGVNFSWDEVANSNHRENYLGHSLKAPVGRWQKGRDLTWYAKSGDGSAQNPDETEAEREARERKEELRRVKEAEEDAMAKAMGLPPPSLQENALGGMVTRIAGSADGIEVVMANTDIIGAEAATGMTGGEGIAVNTKAGIEAVTEPAGARDVTGGIGVAAEMMKTMGGQIGTARTEPRSDAGPRLGANTDAAAALEQGGEGRNVRGRPRDEPFNAPRLASSRWWFDKHRHYQLAPEICPTNNETAAMDYSRLRAAAMQHGEDEEAVTVDTRALIDKVLARYSGEWTTLRELIQNAADAQATTVSVKWETLPSTLVPMPNTTDRSELLKHTISNHTVRRLVVQNDGQPFTKTDWGRLKRIAEGNPDETKIGAFGVGFYSVFADCEEPFVSSGKEAMAFYWKGNALFTRKSQIPDDQATHHTTFVLDNRNTTTPLPNLLSVSQFLATSLTFVALQNVEFWIDGYQILGLKKKTSPSTELPLPADLDARTKDGIMRVRDVGRTSTQIDATYISAVGWKPKAVTTTKAEGTTASTEAPSLRSFFARLTSNSSQSSLKAKTQNDERQAQTAIAEDVTKQSSSTIFLRSTTANIHTKVTASFSAELERATKKPPPKTTKISILTASYDEAQASQASAGDGAVSKATDVFASVLPNKKPGGRVFIGFPTMQTTGAGLHISAPSTIPTVEREAIDLNARWVRTWNIELLRAAGIVTRLAFANEMDELNQKIRRTVDKHGKITSESVHRFMPEAAHIFKTYFFGDSTPSGQVGQLIEEAFWTCFRRASIEVYSTQGVLQTDKVRLESAELTKFVDSIPVLPKELTDDTFVKKLIDFGLISHITVKDVQRELEAKSLDKTQLLAFISWAGKKSLSGELDPASRSSLMDVAVGSVGDEGGGEIIALGAVKNFVIPSKIPVTMPMPPSTIPHAYTVSSTQAELQSLGWEALEVLPWLRYLCETKSSKPEAQNLAKSPTFAVAVLTVVSKNWDHVSASHRQAIAPLLQAQTVMPTKLGMKKPGESFFPTVKLFDDLPIIEGCDKIKEKLLVSIGVRKTVDLDTIFTRLLNPSAGEKQQKWSHMELIKYLASVQNDIPRADLEKLKSTRFCPAEAGPPGMEQAKATEALYAIPNLFQPNDALRGLGLTILQWPGAPGSFRPKSAEGQFLSALELRSHPSALELLDMMIEKDETRRSRAMAYFIDNYSSNRYASSLTLISATRKAILPLQGSMQLVMPSACFINERASVLGFRILRRDLHEHGPKFGVARDPPIADCVSRLLADPPQTTETAMSLFGYFASRIRELGPKELQRLRDAPIVPVQRVDNAKGAEKSRMTTILLAPSRAYLGTSSTYGDIFDFVDFGTDVNAFLYTCGAKTEPTKVEVAHMACSEPARLLGVLQSPDKYLELLKSLAEADATLRRDKDLWRKMKSAPFLLAYKELASPNKDNLIDLDEEEAPVRQYQLACATQIVVLDDIISYRLFKENLVCAPEEDALEKFYLSLGAQQLSSLVQEDVRIGSLSSKKSMGDALKKHVLERSKIFLYEYANYRRDAIKHDTKWLEKNLRVDIVSSVALRRTLKGQRQTHVEKRSAASARDERGWVLYIAGESKPDMYQVGQALCQMLLDRPNQQAYLFFEPFLTLDLYGLRARGYNVDRILRAKAAEARIAEEERRKALEDEQKIIKEREKNWAAQAGSSAAAAVAGRAAPPSAPSSPQNKMPGGWDSNDDSKHEMAEFTKRGKSFFNNLTRKLGFESQNSPEGQEGLDPFVNPEKPGEGSGQSSGTKTGTSMVKDGERGQNDDGRVTNPATIQRNLINAVNASRAHGSSSVFTQPTVNEVKEQATYCDSTAAANITFVAEASNCIRIFMDQNMSMPHSQFLRANTGAINTFASILRDVGEVYSLARGVLHIYYDESGRTIAFNTSGSLFCNFRYFLQLHAARVESDRSGEAKAEVATWWWVVLAHELAHNLVKTHNADHSYYTESFVQQYFGKMMMKVATQEELEIYSRDISNQTRTLSPDVDTYDLCASSPTGSDVSEFLYSPLTTMVSRIAFWSLFGVGVRFWQMGIEMRPFFQRSNLWVYPIYAAGGASFGYWLQGVDDKQTALLTERKNRLLEKRAKRAQEAQSAEAEA</sequence>
<dbReference type="Pfam" id="PF12449">
    <property type="entry name" value="DUF3684"/>
    <property type="match status" value="1"/>
</dbReference>
<accession>A0A9P9Y3E7</accession>
<protein>
    <recommendedName>
        <fullName evidence="7">Multiple myeloma tumor-associated protein 2-like N-terminal domain-containing protein</fullName>
    </recommendedName>
</protein>
<dbReference type="OrthoDB" id="10031156at2759"/>
<reference evidence="5" key="1">
    <citation type="journal article" date="2021" name="J Fungi (Basel)">
        <title>Genomic and Metabolomic Analyses of the Marine Fungus Emericellopsis cladophorae: Insights into Saltwater Adaptability Mechanisms and Its Biosynthetic Potential.</title>
        <authorList>
            <person name="Goncalves M.F.M."/>
            <person name="Hilario S."/>
            <person name="Van de Peer Y."/>
            <person name="Esteves A.C."/>
            <person name="Alves A."/>
        </authorList>
    </citation>
    <scope>NUCLEOTIDE SEQUENCE</scope>
    <source>
        <strain evidence="5">MUM 19.33</strain>
    </source>
</reference>
<feature type="region of interest" description="Disordered" evidence="2">
    <location>
        <begin position="1692"/>
        <end position="1727"/>
    </location>
</feature>
<feature type="region of interest" description="Disordered" evidence="2">
    <location>
        <begin position="53"/>
        <end position="83"/>
    </location>
</feature>
<dbReference type="Pfam" id="PF25794">
    <property type="entry name" value="SACS"/>
    <property type="match status" value="1"/>
</dbReference>
<keyword evidence="6" id="KW-1185">Reference proteome</keyword>
<evidence type="ECO:0000313" key="5">
    <source>
        <dbReference type="EMBL" id="KAI6782423.1"/>
    </source>
</evidence>
<feature type="compositionally biased region" description="Basic and acidic residues" evidence="2">
    <location>
        <begin position="70"/>
        <end position="83"/>
    </location>
</feature>
<feature type="compositionally biased region" description="Low complexity" evidence="2">
    <location>
        <begin position="1692"/>
        <end position="1714"/>
    </location>
</feature>
<dbReference type="Pfam" id="PF10159">
    <property type="entry name" value="MMtag"/>
    <property type="match status" value="1"/>
</dbReference>
<reference evidence="5" key="2">
    <citation type="submission" date="2022-07" db="EMBL/GenBank/DDBJ databases">
        <authorList>
            <person name="Goncalves M.F.M."/>
            <person name="Hilario S."/>
            <person name="Van De Peer Y."/>
            <person name="Esteves A.C."/>
            <person name="Alves A."/>
        </authorList>
    </citation>
    <scope>NUCLEOTIDE SEQUENCE</scope>
    <source>
        <strain evidence="5">MUM 19.33</strain>
    </source>
</reference>
<evidence type="ECO:0000259" key="4">
    <source>
        <dbReference type="Pfam" id="PF25794"/>
    </source>
</evidence>
<feature type="region of interest" description="Disordered" evidence="2">
    <location>
        <begin position="207"/>
        <end position="228"/>
    </location>
</feature>
<keyword evidence="1" id="KW-0175">Coiled coil</keyword>
<dbReference type="InterPro" id="IPR022155">
    <property type="entry name" value="DUF3684"/>
</dbReference>
<dbReference type="Gene3D" id="3.30.565.10">
    <property type="entry name" value="Histidine kinase-like ATPase, C-terminal domain"/>
    <property type="match status" value="1"/>
</dbReference>
<dbReference type="InterPro" id="IPR058210">
    <property type="entry name" value="SACS/Nov_dom"/>
</dbReference>
<dbReference type="PANTHER" id="PTHR47839:SF1">
    <property type="entry name" value="DOMAIN PROTEIN, PUTATIVE (AFU_ORTHOLOGUE AFUA_6G04830)-RELATED"/>
    <property type="match status" value="1"/>
</dbReference>
<dbReference type="PANTHER" id="PTHR47839">
    <property type="entry name" value="DOMAIN PROTEIN, PUTATIVE (AFU_ORTHOLOGUE AFUA_6G04830)-RELATED"/>
    <property type="match status" value="1"/>
</dbReference>